<reference evidence="1 2" key="1">
    <citation type="submission" date="2020-09" db="EMBL/GenBank/DDBJ databases">
        <title>De no assembly of potato wild relative species, Solanum commersonii.</title>
        <authorList>
            <person name="Cho K."/>
        </authorList>
    </citation>
    <scope>NUCLEOTIDE SEQUENCE [LARGE SCALE GENOMIC DNA]</scope>
    <source>
        <strain evidence="1">LZ3.2</strain>
        <tissue evidence="1">Leaf</tissue>
    </source>
</reference>
<keyword evidence="2" id="KW-1185">Reference proteome</keyword>
<gene>
    <name evidence="1" type="ORF">H5410_023267</name>
</gene>
<evidence type="ECO:0000313" key="1">
    <source>
        <dbReference type="EMBL" id="KAG5611986.1"/>
    </source>
</evidence>
<protein>
    <submittedName>
        <fullName evidence="1">Uncharacterized protein</fullName>
    </submittedName>
</protein>
<dbReference type="EMBL" id="JACXVP010000004">
    <property type="protein sequence ID" value="KAG5611986.1"/>
    <property type="molecule type" value="Genomic_DNA"/>
</dbReference>
<name>A0A9J5ZH27_SOLCO</name>
<dbReference type="AlphaFoldDB" id="A0A9J5ZH27"/>
<evidence type="ECO:0000313" key="2">
    <source>
        <dbReference type="Proteomes" id="UP000824120"/>
    </source>
</evidence>
<comment type="caution">
    <text evidence="1">The sequence shown here is derived from an EMBL/GenBank/DDBJ whole genome shotgun (WGS) entry which is preliminary data.</text>
</comment>
<organism evidence="1 2">
    <name type="scientific">Solanum commersonii</name>
    <name type="common">Commerson's wild potato</name>
    <name type="synonym">Commerson's nightshade</name>
    <dbReference type="NCBI Taxonomy" id="4109"/>
    <lineage>
        <taxon>Eukaryota</taxon>
        <taxon>Viridiplantae</taxon>
        <taxon>Streptophyta</taxon>
        <taxon>Embryophyta</taxon>
        <taxon>Tracheophyta</taxon>
        <taxon>Spermatophyta</taxon>
        <taxon>Magnoliopsida</taxon>
        <taxon>eudicotyledons</taxon>
        <taxon>Gunneridae</taxon>
        <taxon>Pentapetalae</taxon>
        <taxon>asterids</taxon>
        <taxon>lamiids</taxon>
        <taxon>Solanales</taxon>
        <taxon>Solanaceae</taxon>
        <taxon>Solanoideae</taxon>
        <taxon>Solaneae</taxon>
        <taxon>Solanum</taxon>
    </lineage>
</organism>
<accession>A0A9J5ZH27</accession>
<dbReference type="Proteomes" id="UP000824120">
    <property type="component" value="Chromosome 4"/>
</dbReference>
<proteinExistence type="predicted"/>
<sequence>MKHVLLTFGLTGSCQDHRERLCVPEFLESWEVRCKIRSLVPNRFSGAYGRRGTKDVLMAPQLPSLPLKLDV</sequence>